<name>A0A816QH06_BRANA</name>
<feature type="non-terminal residue" evidence="1">
    <location>
        <position position="1"/>
    </location>
</feature>
<protein>
    <submittedName>
        <fullName evidence="1">(rape) hypothetical protein</fullName>
    </submittedName>
</protein>
<dbReference type="AlphaFoldDB" id="A0A816QH06"/>
<reference evidence="1" key="1">
    <citation type="submission" date="2021-01" db="EMBL/GenBank/DDBJ databases">
        <authorList>
            <consortium name="Genoscope - CEA"/>
            <person name="William W."/>
        </authorList>
    </citation>
    <scope>NUCLEOTIDE SEQUENCE</scope>
</reference>
<dbReference type="EMBL" id="HG994370">
    <property type="protein sequence ID" value="CAF2061702.1"/>
    <property type="molecule type" value="Genomic_DNA"/>
</dbReference>
<accession>A0A816QH06</accession>
<organism evidence="1">
    <name type="scientific">Brassica napus</name>
    <name type="common">Rape</name>
    <dbReference type="NCBI Taxonomy" id="3708"/>
    <lineage>
        <taxon>Eukaryota</taxon>
        <taxon>Viridiplantae</taxon>
        <taxon>Streptophyta</taxon>
        <taxon>Embryophyta</taxon>
        <taxon>Tracheophyta</taxon>
        <taxon>Spermatophyta</taxon>
        <taxon>Magnoliopsida</taxon>
        <taxon>eudicotyledons</taxon>
        <taxon>Gunneridae</taxon>
        <taxon>Pentapetalae</taxon>
        <taxon>rosids</taxon>
        <taxon>malvids</taxon>
        <taxon>Brassicales</taxon>
        <taxon>Brassicaceae</taxon>
        <taxon>Brassiceae</taxon>
        <taxon>Brassica</taxon>
    </lineage>
</organism>
<dbReference type="Proteomes" id="UP001295469">
    <property type="component" value="Chromosome C06"/>
</dbReference>
<evidence type="ECO:0000313" key="1">
    <source>
        <dbReference type="EMBL" id="CAF2061702.1"/>
    </source>
</evidence>
<proteinExistence type="predicted"/>
<sequence>VKAIARPELWPQYKAFGGSNFCVERLVMNPTKVAVGVEYCKRSTNLNIGYEEMRFRFKRFRRDVKPLRYLNMLRLQCLWSINDLMLVDLPNPHISISGTREIYA</sequence>
<gene>
    <name evidence="1" type="ORF">DARMORV10_C06P35770.1</name>
</gene>